<reference evidence="1 2" key="1">
    <citation type="submission" date="2014-08" db="EMBL/GenBank/DDBJ databases">
        <title>Whole genome shotgun sequence of Rhizobium rubi NBRC 13261.</title>
        <authorList>
            <person name="Katano-Makiyama Y."/>
            <person name="Hosoyama A."/>
            <person name="Hashimoto M."/>
            <person name="Hosoyama Y."/>
            <person name="Noguchi M."/>
            <person name="Tsuchikane K."/>
            <person name="Uohara A."/>
            <person name="Ohji S."/>
            <person name="Ichikawa N."/>
            <person name="Kimura A."/>
            <person name="Yamazoe A."/>
            <person name="Fujita N."/>
        </authorList>
    </citation>
    <scope>NUCLEOTIDE SEQUENCE [LARGE SCALE GENOMIC DNA]</scope>
    <source>
        <strain evidence="1 2">NBRC 13261</strain>
    </source>
</reference>
<gene>
    <name evidence="1" type="ORF">RRU01S_15_01020</name>
</gene>
<dbReference type="EMBL" id="BBJU01000015">
    <property type="protein sequence ID" value="GAK71177.1"/>
    <property type="molecule type" value="Genomic_DNA"/>
</dbReference>
<proteinExistence type="predicted"/>
<evidence type="ECO:0000313" key="2">
    <source>
        <dbReference type="Proteomes" id="UP000028701"/>
    </source>
</evidence>
<protein>
    <submittedName>
        <fullName evidence="1">Uncharacterized protein</fullName>
    </submittedName>
</protein>
<dbReference type="AlphaFoldDB" id="A0A081CWY1"/>
<organism evidence="1 2">
    <name type="scientific">Agrobacterium rubi TR3 = NBRC 13261</name>
    <dbReference type="NCBI Taxonomy" id="1368415"/>
    <lineage>
        <taxon>Bacteria</taxon>
        <taxon>Pseudomonadati</taxon>
        <taxon>Pseudomonadota</taxon>
        <taxon>Alphaproteobacteria</taxon>
        <taxon>Hyphomicrobiales</taxon>
        <taxon>Rhizobiaceae</taxon>
        <taxon>Rhizobium/Agrobacterium group</taxon>
        <taxon>Agrobacterium</taxon>
    </lineage>
</organism>
<dbReference type="Proteomes" id="UP000028701">
    <property type="component" value="Unassembled WGS sequence"/>
</dbReference>
<dbReference type="RefSeq" id="WP_045230732.1">
    <property type="nucleotide sequence ID" value="NZ_BBJU01000015.1"/>
</dbReference>
<evidence type="ECO:0000313" key="1">
    <source>
        <dbReference type="EMBL" id="GAK71177.1"/>
    </source>
</evidence>
<name>A0A081CWY1_9HYPH</name>
<accession>A0A081CWY1</accession>
<sequence>MVELFVLDQSDEVLVRLEAAKLCGKRQLTKINRLRELERQLILEAVRGGAKRWEAIKRADEFAAALGVRLAIIEERSLRPSATVLGLPHARAAL</sequence>
<comment type="caution">
    <text evidence="1">The sequence shown here is derived from an EMBL/GenBank/DDBJ whole genome shotgun (WGS) entry which is preliminary data.</text>
</comment>